<sequence length="115" mass="12366">MQLPHHFAVTIAVIVTITTSTEAAGNLRGSVKVPRYDCGAPASIYQGSVKYSSTTPGSLATYTCMKGTNMKGTSTIRCTNQGIWAPQPPECRVTYLQSKDNSFKNHDPGYALYSG</sequence>
<evidence type="ECO:0000313" key="4">
    <source>
        <dbReference type="EMBL" id="GMF46481.1"/>
    </source>
</evidence>
<dbReference type="EMBL" id="BSXT01001972">
    <property type="protein sequence ID" value="GMF46481.1"/>
    <property type="molecule type" value="Genomic_DNA"/>
</dbReference>
<organism evidence="4 5">
    <name type="scientific">Phytophthora fragariaefolia</name>
    <dbReference type="NCBI Taxonomy" id="1490495"/>
    <lineage>
        <taxon>Eukaryota</taxon>
        <taxon>Sar</taxon>
        <taxon>Stramenopiles</taxon>
        <taxon>Oomycota</taxon>
        <taxon>Peronosporomycetes</taxon>
        <taxon>Peronosporales</taxon>
        <taxon>Peronosporaceae</taxon>
        <taxon>Phytophthora</taxon>
    </lineage>
</organism>
<feature type="chain" id="PRO_5040920984" evidence="2">
    <location>
        <begin position="24"/>
        <end position="115"/>
    </location>
</feature>
<dbReference type="OrthoDB" id="6127264at2759"/>
<protein>
    <submittedName>
        <fullName evidence="4">Unnamed protein product</fullName>
    </submittedName>
</protein>
<keyword evidence="1" id="KW-1015">Disulfide bond</keyword>
<dbReference type="PROSITE" id="PS50923">
    <property type="entry name" value="SUSHI"/>
    <property type="match status" value="1"/>
</dbReference>
<dbReference type="CDD" id="cd00033">
    <property type="entry name" value="CCP"/>
    <property type="match status" value="1"/>
</dbReference>
<dbReference type="Proteomes" id="UP001165121">
    <property type="component" value="Unassembled WGS sequence"/>
</dbReference>
<keyword evidence="5" id="KW-1185">Reference proteome</keyword>
<evidence type="ECO:0000313" key="5">
    <source>
        <dbReference type="Proteomes" id="UP001165121"/>
    </source>
</evidence>
<accession>A0A9W6XVP8</accession>
<reference evidence="4" key="1">
    <citation type="submission" date="2023-04" db="EMBL/GenBank/DDBJ databases">
        <title>Phytophthora fragariaefolia NBRC 109709.</title>
        <authorList>
            <person name="Ichikawa N."/>
            <person name="Sato H."/>
            <person name="Tonouchi N."/>
        </authorList>
    </citation>
    <scope>NUCLEOTIDE SEQUENCE</scope>
    <source>
        <strain evidence="4">NBRC 109709</strain>
    </source>
</reference>
<dbReference type="Gene3D" id="2.10.70.10">
    <property type="entry name" value="Complement Module, domain 1"/>
    <property type="match status" value="1"/>
</dbReference>
<dbReference type="Pfam" id="PF00084">
    <property type="entry name" value="Sushi"/>
    <property type="match status" value="1"/>
</dbReference>
<feature type="signal peptide" evidence="2">
    <location>
        <begin position="1"/>
        <end position="23"/>
    </location>
</feature>
<proteinExistence type="predicted"/>
<evidence type="ECO:0000256" key="2">
    <source>
        <dbReference type="SAM" id="SignalP"/>
    </source>
</evidence>
<keyword evidence="2" id="KW-0732">Signal</keyword>
<dbReference type="AlphaFoldDB" id="A0A9W6XVP8"/>
<gene>
    <name evidence="4" type="ORF">Pfra01_001711600</name>
</gene>
<dbReference type="SUPFAM" id="SSF57535">
    <property type="entry name" value="Complement control module/SCR domain"/>
    <property type="match status" value="1"/>
</dbReference>
<dbReference type="InterPro" id="IPR000436">
    <property type="entry name" value="Sushi_SCR_CCP_dom"/>
</dbReference>
<dbReference type="InterPro" id="IPR035976">
    <property type="entry name" value="Sushi/SCR/CCP_sf"/>
</dbReference>
<evidence type="ECO:0000256" key="1">
    <source>
        <dbReference type="ARBA" id="ARBA00023157"/>
    </source>
</evidence>
<name>A0A9W6XVP8_9STRA</name>
<evidence type="ECO:0000259" key="3">
    <source>
        <dbReference type="PROSITE" id="PS50923"/>
    </source>
</evidence>
<dbReference type="SMART" id="SM00032">
    <property type="entry name" value="CCP"/>
    <property type="match status" value="1"/>
</dbReference>
<comment type="caution">
    <text evidence="4">The sequence shown here is derived from an EMBL/GenBank/DDBJ whole genome shotgun (WGS) entry which is preliminary data.</text>
</comment>
<feature type="domain" description="Sushi" evidence="3">
    <location>
        <begin position="36"/>
        <end position="93"/>
    </location>
</feature>